<dbReference type="GO" id="GO:0016132">
    <property type="term" value="P:brassinosteroid biosynthetic process"/>
    <property type="evidence" value="ECO:0007669"/>
    <property type="project" value="TreeGrafter"/>
</dbReference>
<evidence type="ECO:0000313" key="8">
    <source>
        <dbReference type="EMBL" id="CAH0381853.1"/>
    </source>
</evidence>
<dbReference type="GO" id="GO:0016020">
    <property type="term" value="C:membrane"/>
    <property type="evidence" value="ECO:0007669"/>
    <property type="project" value="UniProtKB-SubCell"/>
</dbReference>
<dbReference type="Pfam" id="PF02544">
    <property type="entry name" value="Steroid_dh"/>
    <property type="match status" value="1"/>
</dbReference>
<dbReference type="Proteomes" id="UP001152759">
    <property type="component" value="Chromosome 1"/>
</dbReference>
<dbReference type="InterPro" id="IPR039357">
    <property type="entry name" value="SRD5A/TECR"/>
</dbReference>
<evidence type="ECO:0000256" key="2">
    <source>
        <dbReference type="ARBA" id="ARBA00007742"/>
    </source>
</evidence>
<feature type="transmembrane region" description="Helical" evidence="6">
    <location>
        <begin position="105"/>
        <end position="127"/>
    </location>
</feature>
<name>A0A9P0EZ27_BEMTA</name>
<organism evidence="8 9">
    <name type="scientific">Bemisia tabaci</name>
    <name type="common">Sweetpotato whitefly</name>
    <name type="synonym">Aleurodes tabaci</name>
    <dbReference type="NCBI Taxonomy" id="7038"/>
    <lineage>
        <taxon>Eukaryota</taxon>
        <taxon>Metazoa</taxon>
        <taxon>Ecdysozoa</taxon>
        <taxon>Arthropoda</taxon>
        <taxon>Hexapoda</taxon>
        <taxon>Insecta</taxon>
        <taxon>Pterygota</taxon>
        <taxon>Neoptera</taxon>
        <taxon>Paraneoptera</taxon>
        <taxon>Hemiptera</taxon>
        <taxon>Sternorrhyncha</taxon>
        <taxon>Aleyrodoidea</taxon>
        <taxon>Aleyrodidae</taxon>
        <taxon>Aleyrodinae</taxon>
        <taxon>Bemisia</taxon>
    </lineage>
</organism>
<keyword evidence="9" id="KW-1185">Reference proteome</keyword>
<evidence type="ECO:0000256" key="4">
    <source>
        <dbReference type="ARBA" id="ARBA00022989"/>
    </source>
</evidence>
<dbReference type="AlphaFoldDB" id="A0A9P0EZ27"/>
<keyword evidence="4 6" id="KW-1133">Transmembrane helix</keyword>
<feature type="domain" description="3-oxo-5-alpha-steroid 4-dehydrogenase C-terminal" evidence="7">
    <location>
        <begin position="109"/>
        <end position="211"/>
    </location>
</feature>
<keyword evidence="5 6" id="KW-0472">Membrane</keyword>
<comment type="similarity">
    <text evidence="2">Belongs to the steroid 5-alpha reductase family.</text>
</comment>
<keyword evidence="3 6" id="KW-0812">Transmembrane</keyword>
<evidence type="ECO:0000256" key="6">
    <source>
        <dbReference type="SAM" id="Phobius"/>
    </source>
</evidence>
<sequence length="260" mass="30077">MTSDEIYFKSCVSLFYIMSPVTFIALYWLIKAPYGKHYSDGWGPTMPASVAWFLFESPTLWLTIYLFPMGKHAADPKRLVLLLPFLVHYIHRTCVYPFRLHKKKTSAGVPVITVVLAFSFSILNSYIQIREISHYKNYDNDNWFWFRIILGLSLFLWGMRINICADLVLIGLKKGNDDYKIPRGGWFELVSCPNYFGEIVEWLGWAVMTWSPLLVCPYFIDLRQVADLYIVASERVITVLRGATETARLRDAIMSSSPDI</sequence>
<feature type="transmembrane region" description="Helical" evidence="6">
    <location>
        <begin position="148"/>
        <end position="172"/>
    </location>
</feature>
<proteinExistence type="inferred from homology"/>
<accession>A0A9P0EZ27</accession>
<dbReference type="PANTHER" id="PTHR10556:SF43">
    <property type="entry name" value="STEROID 5-ALPHA-REDUCTASE DET2"/>
    <property type="match status" value="1"/>
</dbReference>
<dbReference type="Gene3D" id="1.20.120.1630">
    <property type="match status" value="1"/>
</dbReference>
<dbReference type="GO" id="GO:0016627">
    <property type="term" value="F:oxidoreductase activity, acting on the CH-CH group of donors"/>
    <property type="evidence" value="ECO:0007669"/>
    <property type="project" value="InterPro"/>
</dbReference>
<dbReference type="PANTHER" id="PTHR10556">
    <property type="entry name" value="3-OXO-5-ALPHA-STEROID 4-DEHYDROGENASE"/>
    <property type="match status" value="1"/>
</dbReference>
<reference evidence="8" key="1">
    <citation type="submission" date="2021-12" db="EMBL/GenBank/DDBJ databases">
        <authorList>
            <person name="King R."/>
        </authorList>
    </citation>
    <scope>NUCLEOTIDE SEQUENCE</scope>
</reference>
<feature type="transmembrane region" description="Helical" evidence="6">
    <location>
        <begin position="202"/>
        <end position="220"/>
    </location>
</feature>
<evidence type="ECO:0000256" key="1">
    <source>
        <dbReference type="ARBA" id="ARBA00004141"/>
    </source>
</evidence>
<feature type="transmembrane region" description="Helical" evidence="6">
    <location>
        <begin position="12"/>
        <end position="30"/>
    </location>
</feature>
<gene>
    <name evidence="8" type="ORF">BEMITA_LOCUS1462</name>
</gene>
<dbReference type="InterPro" id="IPR001104">
    <property type="entry name" value="3-oxo-5_a-steroid_4-DH_C"/>
</dbReference>
<evidence type="ECO:0000256" key="3">
    <source>
        <dbReference type="ARBA" id="ARBA00022692"/>
    </source>
</evidence>
<feature type="transmembrane region" description="Helical" evidence="6">
    <location>
        <begin position="79"/>
        <end position="99"/>
    </location>
</feature>
<dbReference type="PROSITE" id="PS50244">
    <property type="entry name" value="S5A_REDUCTASE"/>
    <property type="match status" value="1"/>
</dbReference>
<evidence type="ECO:0000256" key="5">
    <source>
        <dbReference type="ARBA" id="ARBA00023136"/>
    </source>
</evidence>
<dbReference type="EMBL" id="OU963862">
    <property type="protein sequence ID" value="CAH0381853.1"/>
    <property type="molecule type" value="Genomic_DNA"/>
</dbReference>
<protein>
    <recommendedName>
        <fullName evidence="7">3-oxo-5-alpha-steroid 4-dehydrogenase C-terminal domain-containing protein</fullName>
    </recommendedName>
</protein>
<comment type="subcellular location">
    <subcellularLocation>
        <location evidence="1">Membrane</location>
        <topology evidence="1">Multi-pass membrane protein</topology>
    </subcellularLocation>
</comment>
<evidence type="ECO:0000313" key="9">
    <source>
        <dbReference type="Proteomes" id="UP001152759"/>
    </source>
</evidence>
<evidence type="ECO:0000259" key="7">
    <source>
        <dbReference type="Pfam" id="PF02544"/>
    </source>
</evidence>
<feature type="transmembrane region" description="Helical" evidence="6">
    <location>
        <begin position="50"/>
        <end position="67"/>
    </location>
</feature>